<organism evidence="2 3">
    <name type="scientific">Puccinia graminis f. sp. tritici</name>
    <dbReference type="NCBI Taxonomy" id="56615"/>
    <lineage>
        <taxon>Eukaryota</taxon>
        <taxon>Fungi</taxon>
        <taxon>Dikarya</taxon>
        <taxon>Basidiomycota</taxon>
        <taxon>Pucciniomycotina</taxon>
        <taxon>Pucciniomycetes</taxon>
        <taxon>Pucciniales</taxon>
        <taxon>Pucciniaceae</taxon>
        <taxon>Puccinia</taxon>
    </lineage>
</organism>
<dbReference type="Proteomes" id="UP000325313">
    <property type="component" value="Unassembled WGS sequence"/>
</dbReference>
<proteinExistence type="predicted"/>
<accession>A0A5B0R1P6</accession>
<evidence type="ECO:0000313" key="4">
    <source>
        <dbReference type="Proteomes" id="UP000325313"/>
    </source>
</evidence>
<sequence length="108" mass="11727">MVGRRAFLNLRNLKIILSSELKFEPLYVAISRAAGPREASRFYRQVEADCRAGSPSEPAMFIQRAPVCNMQALSSAPAWFAYAAPASKLPAQQACRSGPQSSAILPSL</sequence>
<dbReference type="Proteomes" id="UP000324748">
    <property type="component" value="Unassembled WGS sequence"/>
</dbReference>
<evidence type="ECO:0000313" key="1">
    <source>
        <dbReference type="EMBL" id="KAA1065187.1"/>
    </source>
</evidence>
<dbReference type="EMBL" id="VSWC01000001">
    <property type="protein sequence ID" value="KAA1119279.1"/>
    <property type="molecule type" value="Genomic_DNA"/>
</dbReference>
<gene>
    <name evidence="2" type="ORF">PGT21_020299</name>
    <name evidence="1" type="ORF">PGTUg99_019093</name>
</gene>
<dbReference type="EMBL" id="VDEP01000512">
    <property type="protein sequence ID" value="KAA1065187.1"/>
    <property type="molecule type" value="Genomic_DNA"/>
</dbReference>
<keyword evidence="3" id="KW-1185">Reference proteome</keyword>
<reference evidence="3 4" key="1">
    <citation type="submission" date="2019-05" db="EMBL/GenBank/DDBJ databases">
        <title>Emergence of the Ug99 lineage of the wheat stem rust pathogen through somatic hybridization.</title>
        <authorList>
            <person name="Li F."/>
            <person name="Upadhyaya N.M."/>
            <person name="Sperschneider J."/>
            <person name="Matny O."/>
            <person name="Nguyen-Phuc H."/>
            <person name="Mago R."/>
            <person name="Raley C."/>
            <person name="Miller M.E."/>
            <person name="Silverstein K.A.T."/>
            <person name="Henningsen E."/>
            <person name="Hirsch C.D."/>
            <person name="Visser B."/>
            <person name="Pretorius Z.A."/>
            <person name="Steffenson B.J."/>
            <person name="Schwessinger B."/>
            <person name="Dodds P.N."/>
            <person name="Figueroa M."/>
        </authorList>
    </citation>
    <scope>NUCLEOTIDE SEQUENCE [LARGE SCALE GENOMIC DNA]</scope>
    <source>
        <strain evidence="2">21-0</strain>
        <strain evidence="1 4">Ug99</strain>
    </source>
</reference>
<protein>
    <submittedName>
        <fullName evidence="2">Uncharacterized protein</fullName>
    </submittedName>
</protein>
<comment type="caution">
    <text evidence="2">The sequence shown here is derived from an EMBL/GenBank/DDBJ whole genome shotgun (WGS) entry which is preliminary data.</text>
</comment>
<dbReference type="AlphaFoldDB" id="A0A5B0R1P6"/>
<evidence type="ECO:0000313" key="2">
    <source>
        <dbReference type="EMBL" id="KAA1119279.1"/>
    </source>
</evidence>
<evidence type="ECO:0000313" key="3">
    <source>
        <dbReference type="Proteomes" id="UP000324748"/>
    </source>
</evidence>
<name>A0A5B0R1P6_PUCGR</name>